<name>A0A0P6Y6B4_9CHLR</name>
<evidence type="ECO:0008006" key="3">
    <source>
        <dbReference type="Google" id="ProtNLM"/>
    </source>
</evidence>
<proteinExistence type="predicted"/>
<sequence length="168" mass="18589">MSPWFSSNQEPQREEIHEFQNKIQSLQMELTERDKIIAALQADLTRLRLQQDELQSAAVGQALEQYIKDIAPTAVQIYTQAYLLESQTRPVAAESIALAAVRLLHGLEPLGFQTIGEIGANVSFDPTLHMPLSPDSEPGSGEAAVIRLVGIAFRGQVLRKAGVERRKD</sequence>
<evidence type="ECO:0000313" key="1">
    <source>
        <dbReference type="EMBL" id="KPL85075.1"/>
    </source>
</evidence>
<dbReference type="EMBL" id="LGCM01000027">
    <property type="protein sequence ID" value="KPL85075.1"/>
    <property type="molecule type" value="Genomic_DNA"/>
</dbReference>
<dbReference type="GO" id="GO:0051087">
    <property type="term" value="F:protein-folding chaperone binding"/>
    <property type="evidence" value="ECO:0007669"/>
    <property type="project" value="InterPro"/>
</dbReference>
<gene>
    <name evidence="1" type="ORF">ADN01_06790</name>
</gene>
<dbReference type="Pfam" id="PF01025">
    <property type="entry name" value="GrpE"/>
    <property type="match status" value="1"/>
</dbReference>
<keyword evidence="2" id="KW-1185">Reference proteome</keyword>
<dbReference type="InterPro" id="IPR000740">
    <property type="entry name" value="GrpE"/>
</dbReference>
<comment type="caution">
    <text evidence="1">The sequence shown here is derived from an EMBL/GenBank/DDBJ whole genome shotgun (WGS) entry which is preliminary data.</text>
</comment>
<accession>A0A0P6Y6B4</accession>
<dbReference type="GO" id="GO:0000774">
    <property type="term" value="F:adenyl-nucleotide exchange factor activity"/>
    <property type="evidence" value="ECO:0007669"/>
    <property type="project" value="InterPro"/>
</dbReference>
<dbReference type="STRING" id="229921.ADN01_06790"/>
<protein>
    <recommendedName>
        <fullName evidence="3">Molecular chaperone GrpE</fullName>
    </recommendedName>
</protein>
<dbReference type="GO" id="GO:0042803">
    <property type="term" value="F:protein homodimerization activity"/>
    <property type="evidence" value="ECO:0007669"/>
    <property type="project" value="InterPro"/>
</dbReference>
<dbReference type="Proteomes" id="UP000050501">
    <property type="component" value="Unassembled WGS sequence"/>
</dbReference>
<organism evidence="1 2">
    <name type="scientific">Levilinea saccharolytica</name>
    <dbReference type="NCBI Taxonomy" id="229921"/>
    <lineage>
        <taxon>Bacteria</taxon>
        <taxon>Bacillati</taxon>
        <taxon>Chloroflexota</taxon>
        <taxon>Anaerolineae</taxon>
        <taxon>Anaerolineales</taxon>
        <taxon>Anaerolineaceae</taxon>
        <taxon>Levilinea</taxon>
    </lineage>
</organism>
<dbReference type="GO" id="GO:0006457">
    <property type="term" value="P:protein folding"/>
    <property type="evidence" value="ECO:0007669"/>
    <property type="project" value="InterPro"/>
</dbReference>
<evidence type="ECO:0000313" key="2">
    <source>
        <dbReference type="Proteomes" id="UP000050501"/>
    </source>
</evidence>
<dbReference type="AlphaFoldDB" id="A0A0P6Y6B4"/>
<reference evidence="1 2" key="1">
    <citation type="submission" date="2015-07" db="EMBL/GenBank/DDBJ databases">
        <title>Genome sequence of Levilinea saccharolytica DSM 16555.</title>
        <authorList>
            <person name="Hemp J."/>
            <person name="Ward L.M."/>
            <person name="Pace L.A."/>
            <person name="Fischer W.W."/>
        </authorList>
    </citation>
    <scope>NUCLEOTIDE SEQUENCE [LARGE SCALE GENOMIC DNA]</scope>
    <source>
        <strain evidence="1 2">KIBI-1</strain>
    </source>
</reference>
<dbReference type="RefSeq" id="WP_062418555.1">
    <property type="nucleotide sequence ID" value="NZ_DF967974.1"/>
</dbReference>